<keyword evidence="4" id="KW-1185">Reference proteome</keyword>
<feature type="region of interest" description="Disordered" evidence="1">
    <location>
        <begin position="321"/>
        <end position="348"/>
    </location>
</feature>
<feature type="compositionally biased region" description="Low complexity" evidence="1">
    <location>
        <begin position="435"/>
        <end position="465"/>
    </location>
</feature>
<feature type="compositionally biased region" description="Basic and acidic residues" evidence="1">
    <location>
        <begin position="613"/>
        <end position="624"/>
    </location>
</feature>
<feature type="compositionally biased region" description="Polar residues" evidence="1">
    <location>
        <begin position="331"/>
        <end position="348"/>
    </location>
</feature>
<organism evidence="3 4">
    <name type="scientific">Stylonychia lemnae</name>
    <name type="common">Ciliate</name>
    <dbReference type="NCBI Taxonomy" id="5949"/>
    <lineage>
        <taxon>Eukaryota</taxon>
        <taxon>Sar</taxon>
        <taxon>Alveolata</taxon>
        <taxon>Ciliophora</taxon>
        <taxon>Intramacronucleata</taxon>
        <taxon>Spirotrichea</taxon>
        <taxon>Stichotrichia</taxon>
        <taxon>Sporadotrichida</taxon>
        <taxon>Oxytrichidae</taxon>
        <taxon>Stylonychinae</taxon>
        <taxon>Stylonychia</taxon>
    </lineage>
</organism>
<feature type="domain" description="FMR1-interacting protein 1 conserved" evidence="2">
    <location>
        <begin position="458"/>
        <end position="506"/>
    </location>
</feature>
<evidence type="ECO:0000259" key="2">
    <source>
        <dbReference type="Pfam" id="PF10453"/>
    </source>
</evidence>
<evidence type="ECO:0000313" key="4">
    <source>
        <dbReference type="Proteomes" id="UP000039865"/>
    </source>
</evidence>
<feature type="compositionally biased region" description="Basic and acidic residues" evidence="1">
    <location>
        <begin position="580"/>
        <end position="602"/>
    </location>
</feature>
<protein>
    <recommendedName>
        <fullName evidence="2">FMR1-interacting protein 1 conserved domain-containing protein</fullName>
    </recommendedName>
</protein>
<dbReference type="OMA" id="CERDPVE"/>
<dbReference type="Proteomes" id="UP000039865">
    <property type="component" value="Unassembled WGS sequence"/>
</dbReference>
<feature type="compositionally biased region" description="Basic and acidic residues" evidence="1">
    <location>
        <begin position="184"/>
        <end position="203"/>
    </location>
</feature>
<dbReference type="InterPro" id="IPR019496">
    <property type="entry name" value="NUFIP1_cons_dom"/>
</dbReference>
<evidence type="ECO:0000256" key="1">
    <source>
        <dbReference type="SAM" id="MobiDB-lite"/>
    </source>
</evidence>
<feature type="compositionally biased region" description="Pro residues" evidence="1">
    <location>
        <begin position="107"/>
        <end position="126"/>
    </location>
</feature>
<dbReference type="OrthoDB" id="10688706at2759"/>
<proteinExistence type="predicted"/>
<gene>
    <name evidence="3" type="primary">Contig15836.g16878</name>
    <name evidence="3" type="ORF">STYLEM_130</name>
</gene>
<feature type="compositionally biased region" description="Low complexity" evidence="1">
    <location>
        <begin position="136"/>
        <end position="180"/>
    </location>
</feature>
<name>A0A077ZP76_STYLE</name>
<feature type="compositionally biased region" description="Low complexity" evidence="1">
    <location>
        <begin position="95"/>
        <end position="106"/>
    </location>
</feature>
<dbReference type="EMBL" id="CCKQ01000120">
    <property type="protein sequence ID" value="CDW71190.1"/>
    <property type="molecule type" value="Genomic_DNA"/>
</dbReference>
<feature type="compositionally biased region" description="Low complexity" evidence="1">
    <location>
        <begin position="55"/>
        <end position="86"/>
    </location>
</feature>
<feature type="region of interest" description="Disordered" evidence="1">
    <location>
        <begin position="1"/>
        <end position="209"/>
    </location>
</feature>
<feature type="compositionally biased region" description="Basic and acidic residues" evidence="1">
    <location>
        <begin position="657"/>
        <end position="668"/>
    </location>
</feature>
<reference evidence="3 4" key="1">
    <citation type="submission" date="2014-06" db="EMBL/GenBank/DDBJ databases">
        <authorList>
            <person name="Swart Estienne"/>
        </authorList>
    </citation>
    <scope>NUCLEOTIDE SEQUENCE [LARGE SCALE GENOMIC DNA]</scope>
    <source>
        <strain evidence="3 4">130c</strain>
    </source>
</reference>
<feature type="compositionally biased region" description="Polar residues" evidence="1">
    <location>
        <begin position="603"/>
        <end position="612"/>
    </location>
</feature>
<sequence>MSQSQNQGNTNPSANTSTSGGAPASSFSFPQNPHYQQNQSKPPYNSGPRPFRPKQNYNQPRHQQQQSNYQQQPSTNQSHNHQQNQNYRPRQPTSNYQPANQHQAYQQPPPPGQYPPYPGTYPPPSYPTQNYTPMPQNYHNQQQQSHQPRNFNKNQQNQQQNYHSNTQSNHYNQQHQQQQNIRPPQRELTEEQKQERKRQQLREKKLKHTFGGNTFAQNFLFSKKNNDALVSAANSYAQQLISDQQKQIIGEEVMTQQPPNSQVMNGAPSSIPPYTQPQSITNNNFQVNFYHQYPHAPYPYTGAPGYYPPYTAPRYPYTHQPYPANAYGQPPASNQQTQPQAQGHQIPQYSIQSEEQIAEDKASNVQIEISDSQQQAISYFQDSFKQLQSDYKRKPTYPQQQQPVYPHTQQQRYNPHGYQGHQQNNQNRRHHNQNYHHNQNNNNNNNQNLPTGNNHIQQNQNTQQNKKPLDPEEEEDLQKWINQRRKNFPTRERLDQIKLDQQRREELGIQSQDGGGVFSNRTIIENKREEMSKIEIKLRRKLTLINGQLSERGGLKFLKNRSLNLGNNNHERNNRKKQRGPQERNKNPEGDEEVKESLDKNDQTPQDPNNPESGKKREFKQNLKDKKRKKKLRIQQQQKDRLQGGQALDGAETIETNADRKANYKKPEEEEENEAELRNRQQKIFKYRKNVLYDELLQNEKHKEAMILLQCFRYFIRNNIV</sequence>
<feature type="compositionally biased region" description="Polar residues" evidence="1">
    <location>
        <begin position="1"/>
        <end position="43"/>
    </location>
</feature>
<accession>A0A077ZP76</accession>
<dbReference type="Pfam" id="PF10453">
    <property type="entry name" value="NUFIP1"/>
    <property type="match status" value="1"/>
</dbReference>
<feature type="region of interest" description="Disordered" evidence="1">
    <location>
        <begin position="392"/>
        <end position="476"/>
    </location>
</feature>
<dbReference type="AlphaFoldDB" id="A0A077ZP76"/>
<evidence type="ECO:0000313" key="3">
    <source>
        <dbReference type="EMBL" id="CDW71190.1"/>
    </source>
</evidence>
<feature type="region of interest" description="Disordered" evidence="1">
    <location>
        <begin position="560"/>
        <end position="676"/>
    </location>
</feature>
<feature type="compositionally biased region" description="Low complexity" evidence="1">
    <location>
        <begin position="396"/>
        <end position="426"/>
    </location>
</feature>
<dbReference type="InParanoid" id="A0A077ZP76"/>